<dbReference type="AlphaFoldDB" id="A0A9Q0GNH1"/>
<dbReference type="Proteomes" id="UP001141806">
    <property type="component" value="Unassembled WGS sequence"/>
</dbReference>
<dbReference type="EMBL" id="JAMYWD010001004">
    <property type="protein sequence ID" value="KAJ4945390.1"/>
    <property type="molecule type" value="Genomic_DNA"/>
</dbReference>
<name>A0A9Q0GNH1_9MAGN</name>
<reference evidence="1" key="1">
    <citation type="journal article" date="2023" name="Plant J.">
        <title>The genome of the king protea, Protea cynaroides.</title>
        <authorList>
            <person name="Chang J."/>
            <person name="Duong T.A."/>
            <person name="Schoeman C."/>
            <person name="Ma X."/>
            <person name="Roodt D."/>
            <person name="Barker N."/>
            <person name="Li Z."/>
            <person name="Van de Peer Y."/>
            <person name="Mizrachi E."/>
        </authorList>
    </citation>
    <scope>NUCLEOTIDE SEQUENCE</scope>
    <source>
        <tissue evidence="1">Young leaves</tissue>
    </source>
</reference>
<evidence type="ECO:0000313" key="2">
    <source>
        <dbReference type="Proteomes" id="UP001141806"/>
    </source>
</evidence>
<sequence>MVRLNSADSLTDDNVNASTISSELKEFWTPTEQPVRNGVSLPRSEVCDMKTQEGFDTEFLFPVQRFSTSETHKGFDTQFFYDCLKIHWTSKMRLVVTWNYEKKFGQDTEKWKKALKEIGNLKGWEQKNIGNGSLNSSLQLFSIGFQITKRNDPLHWKPIGTLLQHWSY</sequence>
<accession>A0A9Q0GNH1</accession>
<keyword evidence="2" id="KW-1185">Reference proteome</keyword>
<protein>
    <submittedName>
        <fullName evidence="1">Uncharacterized protein</fullName>
    </submittedName>
</protein>
<proteinExistence type="predicted"/>
<evidence type="ECO:0000313" key="1">
    <source>
        <dbReference type="EMBL" id="KAJ4945390.1"/>
    </source>
</evidence>
<comment type="caution">
    <text evidence="1">The sequence shown here is derived from an EMBL/GenBank/DDBJ whole genome shotgun (WGS) entry which is preliminary data.</text>
</comment>
<organism evidence="1 2">
    <name type="scientific">Protea cynaroides</name>
    <dbReference type="NCBI Taxonomy" id="273540"/>
    <lineage>
        <taxon>Eukaryota</taxon>
        <taxon>Viridiplantae</taxon>
        <taxon>Streptophyta</taxon>
        <taxon>Embryophyta</taxon>
        <taxon>Tracheophyta</taxon>
        <taxon>Spermatophyta</taxon>
        <taxon>Magnoliopsida</taxon>
        <taxon>Proteales</taxon>
        <taxon>Proteaceae</taxon>
        <taxon>Protea</taxon>
    </lineage>
</organism>
<gene>
    <name evidence="1" type="ORF">NE237_008251</name>
</gene>